<sequence>MIRTLMLSAAVVVSSVVMSGQASAFGHRHHRGSCASQPVYQTPVRSYYGTSAYTNYRSPRVSVGYGGYGGYRDFGGYRNYSGYRGYGGYGNFGRSYYGNPGYRSGGISIGIGRGVGIGGLGYRGYGLGW</sequence>
<comment type="caution">
    <text evidence="2">The sequence shown here is derived from an EMBL/GenBank/DDBJ whole genome shotgun (WGS) entry which is preliminary data.</text>
</comment>
<reference evidence="2 3" key="1">
    <citation type="submission" date="2024-02" db="EMBL/GenBank/DDBJ databases">
        <title>Rhodopirellula caenicola NBRC 110016.</title>
        <authorList>
            <person name="Ichikawa N."/>
            <person name="Katano-Makiyama Y."/>
            <person name="Hidaka K."/>
        </authorList>
    </citation>
    <scope>NUCLEOTIDE SEQUENCE [LARGE SCALE GENOMIC DNA]</scope>
    <source>
        <strain evidence="2 3">NBRC 110016</strain>
    </source>
</reference>
<feature type="signal peptide" evidence="1">
    <location>
        <begin position="1"/>
        <end position="24"/>
    </location>
</feature>
<gene>
    <name evidence="2" type="ORF">Rcae01_01630</name>
</gene>
<evidence type="ECO:0000256" key="1">
    <source>
        <dbReference type="SAM" id="SignalP"/>
    </source>
</evidence>
<organism evidence="2 3">
    <name type="scientific">Novipirellula caenicola</name>
    <dbReference type="NCBI Taxonomy" id="1536901"/>
    <lineage>
        <taxon>Bacteria</taxon>
        <taxon>Pseudomonadati</taxon>
        <taxon>Planctomycetota</taxon>
        <taxon>Planctomycetia</taxon>
        <taxon>Pirellulales</taxon>
        <taxon>Pirellulaceae</taxon>
        <taxon>Novipirellula</taxon>
    </lineage>
</organism>
<dbReference type="EMBL" id="BAABRO010000002">
    <property type="protein sequence ID" value="GAA5506178.1"/>
    <property type="molecule type" value="Genomic_DNA"/>
</dbReference>
<keyword evidence="3" id="KW-1185">Reference proteome</keyword>
<name>A0ABP9VPQ0_9BACT</name>
<proteinExistence type="predicted"/>
<accession>A0ABP9VPQ0</accession>
<keyword evidence="1" id="KW-0732">Signal</keyword>
<protein>
    <submittedName>
        <fullName evidence="2">Uncharacterized protein</fullName>
    </submittedName>
</protein>
<evidence type="ECO:0000313" key="2">
    <source>
        <dbReference type="EMBL" id="GAA5506178.1"/>
    </source>
</evidence>
<evidence type="ECO:0000313" key="3">
    <source>
        <dbReference type="Proteomes" id="UP001416858"/>
    </source>
</evidence>
<feature type="chain" id="PRO_5045322164" evidence="1">
    <location>
        <begin position="25"/>
        <end position="129"/>
    </location>
</feature>
<dbReference type="Proteomes" id="UP001416858">
    <property type="component" value="Unassembled WGS sequence"/>
</dbReference>
<dbReference type="RefSeq" id="WP_345683132.1">
    <property type="nucleotide sequence ID" value="NZ_BAABRO010000002.1"/>
</dbReference>